<keyword evidence="16" id="KW-1185">Reference proteome</keyword>
<dbReference type="Pfam" id="PF03372">
    <property type="entry name" value="Exo_endo_phos"/>
    <property type="match status" value="1"/>
</dbReference>
<dbReference type="FunFam" id="3.60.10.10:FF:000058">
    <property type="entry name" value="Tyrosyl-DNA phosphodiesterase 2"/>
    <property type="match status" value="1"/>
</dbReference>
<dbReference type="InterPro" id="IPR051547">
    <property type="entry name" value="TDP2-like"/>
</dbReference>
<organism evidence="15 16">
    <name type="scientific">Penstemon smallii</name>
    <dbReference type="NCBI Taxonomy" id="265156"/>
    <lineage>
        <taxon>Eukaryota</taxon>
        <taxon>Viridiplantae</taxon>
        <taxon>Streptophyta</taxon>
        <taxon>Embryophyta</taxon>
        <taxon>Tracheophyta</taxon>
        <taxon>Spermatophyta</taxon>
        <taxon>Magnoliopsida</taxon>
        <taxon>eudicotyledons</taxon>
        <taxon>Gunneridae</taxon>
        <taxon>Pentapetalae</taxon>
        <taxon>asterids</taxon>
        <taxon>lamiids</taxon>
        <taxon>Lamiales</taxon>
        <taxon>Plantaginaceae</taxon>
        <taxon>Cheloneae</taxon>
        <taxon>Penstemon</taxon>
    </lineage>
</organism>
<dbReference type="SUPFAM" id="SSF56219">
    <property type="entry name" value="DNase I-like"/>
    <property type="match status" value="1"/>
</dbReference>
<proteinExistence type="predicted"/>
<evidence type="ECO:0000313" key="16">
    <source>
        <dbReference type="Proteomes" id="UP001634393"/>
    </source>
</evidence>
<dbReference type="InterPro" id="IPR001876">
    <property type="entry name" value="Znf_RanBP2"/>
</dbReference>
<keyword evidence="12" id="KW-0539">Nucleus</keyword>
<evidence type="ECO:0000313" key="15">
    <source>
        <dbReference type="EMBL" id="KAL3850881.1"/>
    </source>
</evidence>
<evidence type="ECO:0000256" key="6">
    <source>
        <dbReference type="ARBA" id="ARBA00022763"/>
    </source>
</evidence>
<keyword evidence="8" id="KW-0378">Hydrolase</keyword>
<dbReference type="GO" id="GO:0006281">
    <property type="term" value="P:DNA repair"/>
    <property type="evidence" value="ECO:0007669"/>
    <property type="project" value="UniProtKB-KW"/>
</dbReference>
<comment type="subcellular location">
    <subcellularLocation>
        <location evidence="3">Nucleus</location>
        <location evidence="3">PML body</location>
    </subcellularLocation>
</comment>
<evidence type="ECO:0000256" key="2">
    <source>
        <dbReference type="ARBA" id="ARBA00001946"/>
    </source>
</evidence>
<accession>A0ABD3UMZ6</accession>
<dbReference type="Gene3D" id="3.60.10.10">
    <property type="entry name" value="Endonuclease/exonuclease/phosphatase"/>
    <property type="match status" value="1"/>
</dbReference>
<dbReference type="InterPro" id="IPR036443">
    <property type="entry name" value="Znf_RanBP2_sf"/>
</dbReference>
<evidence type="ECO:0000256" key="12">
    <source>
        <dbReference type="ARBA" id="ARBA00023242"/>
    </source>
</evidence>
<keyword evidence="7" id="KW-0863">Zinc-finger</keyword>
<dbReference type="SMART" id="SM00547">
    <property type="entry name" value="ZnF_RBZ"/>
    <property type="match status" value="2"/>
</dbReference>
<feature type="domain" description="RanBP2-type" evidence="14">
    <location>
        <begin position="88"/>
        <end position="107"/>
    </location>
</feature>
<feature type="compositionally biased region" description="Gly residues" evidence="13">
    <location>
        <begin position="166"/>
        <end position="177"/>
    </location>
</feature>
<evidence type="ECO:0000256" key="13">
    <source>
        <dbReference type="SAM" id="MobiDB-lite"/>
    </source>
</evidence>
<feature type="region of interest" description="Disordered" evidence="13">
    <location>
        <begin position="154"/>
        <end position="205"/>
    </location>
</feature>
<keyword evidence="4" id="KW-0540">Nuclease</keyword>
<comment type="cofactor">
    <cofactor evidence="1">
        <name>Mn(2+)</name>
        <dbReference type="ChEBI" id="CHEBI:29035"/>
    </cofactor>
</comment>
<dbReference type="CDD" id="cd09080">
    <property type="entry name" value="TDP2"/>
    <property type="match status" value="1"/>
</dbReference>
<evidence type="ECO:0000256" key="10">
    <source>
        <dbReference type="ARBA" id="ARBA00022842"/>
    </source>
</evidence>
<sequence length="507" mass="56647">MLKSFSVLSIARKSILLPFHLPHNLKFPKNPQKTLFSIIRLRMSSSSSWTCSKCTFINPSFQKLRCEICLSPQSQSLIPSSSSSKPKWSCATCTFLNPYSNTICEICSTRASASLRSTLEIDYDELDQENLGSSIGSVFLPLLQTCGDTHKGNAESPDFSSVGNGNFSGNGGSGGTKGFTAGLQPCSSRKRKDREEDSGADGTFREVGTVNKAAANKAIEVKSLATGETTMGSNSKTWKILSYNVWFREDLEMNNRMRALGHLIQLHSPDVICFQEVTHTSYSIFQKSGWWKGYRCSISDEIQAPYFCMQLCKLPVKSYKCKPFHNSSMGRELSIAEVEVQPNMPLIVATTHLESPCPGPPKWDQMFSKERVEQANEAVRFLDKNPNVIFCGDMNWDDKLDGLFPAPEGWIDAWTELKPGQVGWTYDTKSNKMLSGNRALQKRLDRFMCKLKDYKVSEIEMIGMDEIPGLSYIKEKKVKGQVKELELPVLPSDHYGLLLTICPSDST</sequence>
<keyword evidence="5" id="KW-0479">Metal-binding</keyword>
<dbReference type="PANTHER" id="PTHR15822">
    <property type="entry name" value="TRAF AND TNF RECEPTOR-ASSOCIATED PROTEIN"/>
    <property type="match status" value="1"/>
</dbReference>
<reference evidence="15 16" key="1">
    <citation type="submission" date="2024-12" db="EMBL/GenBank/DDBJ databases">
        <title>The unique morphological basis and parallel evolutionary history of personate flowers in Penstemon.</title>
        <authorList>
            <person name="Depatie T.H."/>
            <person name="Wessinger C.A."/>
        </authorList>
    </citation>
    <scope>NUCLEOTIDE SEQUENCE [LARGE SCALE GENOMIC DNA]</scope>
    <source>
        <strain evidence="15">WTNN_2</strain>
        <tissue evidence="15">Leaf</tissue>
    </source>
</reference>
<dbReference type="SUPFAM" id="SSF90209">
    <property type="entry name" value="Ran binding protein zinc finger-like"/>
    <property type="match status" value="1"/>
</dbReference>
<dbReference type="EMBL" id="JBJXBP010000001">
    <property type="protein sequence ID" value="KAL3850881.1"/>
    <property type="molecule type" value="Genomic_DNA"/>
</dbReference>
<dbReference type="AlphaFoldDB" id="A0ABD3UMZ6"/>
<evidence type="ECO:0000256" key="7">
    <source>
        <dbReference type="ARBA" id="ARBA00022771"/>
    </source>
</evidence>
<name>A0ABD3UMZ6_9LAMI</name>
<dbReference type="Proteomes" id="UP001634393">
    <property type="component" value="Unassembled WGS sequence"/>
</dbReference>
<evidence type="ECO:0000256" key="11">
    <source>
        <dbReference type="ARBA" id="ARBA00023204"/>
    </source>
</evidence>
<evidence type="ECO:0000256" key="8">
    <source>
        <dbReference type="ARBA" id="ARBA00022801"/>
    </source>
</evidence>
<dbReference type="PROSITE" id="PS01358">
    <property type="entry name" value="ZF_RANBP2_1"/>
    <property type="match status" value="1"/>
</dbReference>
<evidence type="ECO:0000256" key="1">
    <source>
        <dbReference type="ARBA" id="ARBA00001936"/>
    </source>
</evidence>
<comment type="cofactor">
    <cofactor evidence="2">
        <name>Mg(2+)</name>
        <dbReference type="ChEBI" id="CHEBI:18420"/>
    </cofactor>
</comment>
<evidence type="ECO:0000256" key="3">
    <source>
        <dbReference type="ARBA" id="ARBA00004322"/>
    </source>
</evidence>
<dbReference type="GO" id="GO:0016787">
    <property type="term" value="F:hydrolase activity"/>
    <property type="evidence" value="ECO:0007669"/>
    <property type="project" value="UniProtKB-KW"/>
</dbReference>
<comment type="caution">
    <text evidence="15">The sequence shown here is derived from an EMBL/GenBank/DDBJ whole genome shotgun (WGS) entry which is preliminary data.</text>
</comment>
<dbReference type="GO" id="GO:0004518">
    <property type="term" value="F:nuclease activity"/>
    <property type="evidence" value="ECO:0007669"/>
    <property type="project" value="UniProtKB-KW"/>
</dbReference>
<evidence type="ECO:0000256" key="4">
    <source>
        <dbReference type="ARBA" id="ARBA00022722"/>
    </source>
</evidence>
<evidence type="ECO:0000256" key="9">
    <source>
        <dbReference type="ARBA" id="ARBA00022833"/>
    </source>
</evidence>
<gene>
    <name evidence="15" type="ORF">ACJIZ3_012763</name>
</gene>
<protein>
    <recommendedName>
        <fullName evidence="14">RanBP2-type domain-containing protein</fullName>
    </recommendedName>
</protein>
<evidence type="ECO:0000256" key="5">
    <source>
        <dbReference type="ARBA" id="ARBA00022723"/>
    </source>
</evidence>
<evidence type="ECO:0000259" key="14">
    <source>
        <dbReference type="PROSITE" id="PS01358"/>
    </source>
</evidence>
<keyword evidence="10" id="KW-0460">Magnesium</keyword>
<dbReference type="Gene3D" id="2.30.30.380">
    <property type="entry name" value="Zn-finger domain of Sec23/24"/>
    <property type="match status" value="2"/>
</dbReference>
<dbReference type="InterPro" id="IPR005135">
    <property type="entry name" value="Endo/exonuclease/phosphatase"/>
</dbReference>
<dbReference type="InterPro" id="IPR036691">
    <property type="entry name" value="Endo/exonu/phosph_ase_sf"/>
</dbReference>
<keyword evidence="9" id="KW-0862">Zinc</keyword>
<keyword evidence="6" id="KW-0227">DNA damage</keyword>
<dbReference type="PANTHER" id="PTHR15822:SF4">
    <property type="entry name" value="TYROSYL-DNA PHOSPHODIESTERASE 2"/>
    <property type="match status" value="1"/>
</dbReference>
<dbReference type="GO" id="GO:0008270">
    <property type="term" value="F:zinc ion binding"/>
    <property type="evidence" value="ECO:0007669"/>
    <property type="project" value="UniProtKB-KW"/>
</dbReference>
<keyword evidence="11" id="KW-0234">DNA repair</keyword>